<evidence type="ECO:0000259" key="1">
    <source>
        <dbReference type="Pfam" id="PF14397"/>
    </source>
</evidence>
<reference evidence="2" key="1">
    <citation type="submission" date="2022-01" db="EMBL/GenBank/DDBJ databases">
        <authorList>
            <person name="Wang Y."/>
        </authorList>
    </citation>
    <scope>NUCLEOTIDE SEQUENCE</scope>
    <source>
        <strain evidence="2">WB101</strain>
    </source>
</reference>
<dbReference type="RefSeq" id="WP_237852979.1">
    <property type="nucleotide sequence ID" value="NZ_JAKLWS010000005.1"/>
</dbReference>
<comment type="caution">
    <text evidence="2">The sequence shown here is derived from an EMBL/GenBank/DDBJ whole genome shotgun (WGS) entry which is preliminary data.</text>
</comment>
<dbReference type="InterPro" id="IPR039523">
    <property type="entry name" value="RimK-rel_E_lig_ATP-grasp"/>
</dbReference>
<evidence type="ECO:0000313" key="3">
    <source>
        <dbReference type="Proteomes" id="UP001165366"/>
    </source>
</evidence>
<dbReference type="EMBL" id="JAKLWS010000005">
    <property type="protein sequence ID" value="MCG2588135.1"/>
    <property type="molecule type" value="Genomic_DNA"/>
</dbReference>
<protein>
    <recommendedName>
        <fullName evidence="1">Alpha-L-glutamate ligase-related protein ATP-grasp domain-containing protein</fullName>
    </recommendedName>
</protein>
<dbReference type="Pfam" id="PF14397">
    <property type="entry name" value="ATPgrasp_ST"/>
    <property type="match status" value="1"/>
</dbReference>
<keyword evidence="3" id="KW-1185">Reference proteome</keyword>
<proteinExistence type="predicted"/>
<feature type="domain" description="Alpha-L-glutamate ligase-related protein ATP-grasp" evidence="1">
    <location>
        <begin position="34"/>
        <end position="291"/>
    </location>
</feature>
<gene>
    <name evidence="2" type="ORF">L6773_06130</name>
</gene>
<sequence length="308" mass="35750">MRINPDWHEFFCSHNGLDNHRYISEYLFYQYIEPYFNDARMAHSFSDKNQYNKIFSIVLQPKTVARYIRSEFYDDSYQQLDQKEIIEKILNLDEPVIIKPSVQSGAGRNVNILMSNSGSIFLNDKKISFKNLLDLYRSGFIIQEKITQHKSLNAVYPHSLNTVKLTSFRNRNKIEIISKLFRAGNNGHYLDNMNEGGFCCGIGADGTLNELAYHKTLKKYSEHPYTNTSFGNVTIPNFRELKEKVKKLHQENLYCDIASWDFGINKDGIPVLIETNLKSQGILFQQLVKGPLFGEMTDKVLKEVFSKR</sequence>
<dbReference type="SUPFAM" id="SSF56059">
    <property type="entry name" value="Glutathione synthetase ATP-binding domain-like"/>
    <property type="match status" value="1"/>
</dbReference>
<organism evidence="2 3">
    <name type="scientific">Rhodohalobacter sulfatireducens</name>
    <dbReference type="NCBI Taxonomy" id="2911366"/>
    <lineage>
        <taxon>Bacteria</taxon>
        <taxon>Pseudomonadati</taxon>
        <taxon>Balneolota</taxon>
        <taxon>Balneolia</taxon>
        <taxon>Balneolales</taxon>
        <taxon>Balneolaceae</taxon>
        <taxon>Rhodohalobacter</taxon>
    </lineage>
</organism>
<accession>A0ABS9KBD5</accession>
<reference evidence="2" key="2">
    <citation type="submission" date="2024-05" db="EMBL/GenBank/DDBJ databases">
        <title>Rhodohalobacter halophilus gen. nov., sp. nov., a moderately halophilic member of the family Balneolaceae.</title>
        <authorList>
            <person name="Xia J."/>
        </authorList>
    </citation>
    <scope>NUCLEOTIDE SEQUENCE</scope>
    <source>
        <strain evidence="2">WB101</strain>
    </source>
</reference>
<evidence type="ECO:0000313" key="2">
    <source>
        <dbReference type="EMBL" id="MCG2588135.1"/>
    </source>
</evidence>
<dbReference type="Proteomes" id="UP001165366">
    <property type="component" value="Unassembled WGS sequence"/>
</dbReference>
<name>A0ABS9KBD5_9BACT</name>